<dbReference type="Pfam" id="PF05478">
    <property type="entry name" value="Prominin"/>
    <property type="match status" value="1"/>
</dbReference>
<dbReference type="InterPro" id="IPR008795">
    <property type="entry name" value="Prominin"/>
</dbReference>
<accession>X2APN2</accession>
<keyword evidence="4 8" id="KW-1133">Transmembrane helix</keyword>
<sequence length="848" mass="95127">MDNADKTSLVDPGMMPLYDMSMFFINSMVHTGSSILDMEKRCGGDLATVDDVVDCMEDEWEEWVFYWMGFVVCAGVGIVLFIVMILVAICTPCCRCCGNCGGEISPIEPKDWKYQRVGCGISLFLVTGMLILGVICMFTINVRLNEKLHGNSSIFTDTAVVIKEAESFLGHSIDELDVVALEGYRETTKEVIDQLNLIPQEAMDTIDHGTHVMTNFEDFSDFVYDSLPDVKAQLAPALQHATSLEEKNTIFTEGLHNMTNDLIFEISNCTSAACNEASEALGTLTANANYSTIFVDLYSTFTLVEIIVNQSMLADADKIEEYVEHYVKEAEQAASELDTEIEDFIDEVRKELKDVDFDKIANDIRGVDDDMELPAFITYWTLFGLTMSLALICFCNLIGIFHDVICPQKEPKSGCCTPDKSMGARWLLAGVAFTFIFYWLYTLIVLILFVTGGLVESEGCKHIRKYEDDNSFKVLQMYERWSLEHVDIDISVMDAYRDCGKDMAIYTALQIEKSHNITEIIDLTPVEEIINDIKRIKFDLDEVEIMPNDLAENLFALDETLTLNYETYKYDLRQDIVNVDMNSLLSNLTNLAGEPDIDNSTLTEKVQGLKDFYSEHESSMSDTRVELSSALDSVQMLLTTISVHNLTLSLNASETDLNLYGEIIVGTFVNTTADEVYNIIKTFADDVDSDIRNEVGKCLPLHKSATSALDSACVESLWPINGLWFSLGWCLLFLIPSIILSFKLATLYRKTLSPGMESGFSSDTHPLYDAYRAPTTEVHPHGNPPVQMLALDNPVYNRDGDDLQFQLPRPQVINTKLPPMHVEPDYDVPKGRQSPPPKYDGAWTPSAH</sequence>
<reference evidence="10" key="1">
    <citation type="submission" date="2012-12" db="EMBL/GenBank/DDBJ databases">
        <authorList>
            <person name="Hellsten U."/>
            <person name="Grimwood J."/>
            <person name="Chapman J.A."/>
            <person name="Shapiro H."/>
            <person name="Aerts A."/>
            <person name="Otillar R.P."/>
            <person name="Terry A.Y."/>
            <person name="Boore J.L."/>
            <person name="Simakov O."/>
            <person name="Marletaz F."/>
            <person name="Cho S.-J."/>
            <person name="Edsinger-Gonzales E."/>
            <person name="Havlak P."/>
            <person name="Kuo D.-H."/>
            <person name="Larsson T."/>
            <person name="Lv J."/>
            <person name="Arendt D."/>
            <person name="Savage R."/>
            <person name="Osoegawa K."/>
            <person name="de Jong P."/>
            <person name="Lindberg D.R."/>
            <person name="Seaver E.C."/>
            <person name="Weisblat D.A."/>
            <person name="Putnam N.H."/>
            <person name="Grigoriev I.V."/>
            <person name="Rokhsar D.S."/>
        </authorList>
    </citation>
    <scope>NUCLEOTIDE SEQUENCE</scope>
    <source>
        <strain evidence="10">I ESC-2004</strain>
    </source>
</reference>
<feature type="transmembrane region" description="Helical" evidence="8">
    <location>
        <begin position="426"/>
        <end position="455"/>
    </location>
</feature>
<evidence type="ECO:0000313" key="9">
    <source>
        <dbReference type="EnsemblMetazoa" id="CapteP219500"/>
    </source>
</evidence>
<dbReference type="EMBL" id="AMQN01000127">
    <property type="status" value="NOT_ANNOTATED_CDS"/>
    <property type="molecule type" value="Genomic_DNA"/>
</dbReference>
<organism evidence="9 10">
    <name type="scientific">Capitella teleta</name>
    <name type="common">Polychaete worm</name>
    <dbReference type="NCBI Taxonomy" id="283909"/>
    <lineage>
        <taxon>Eukaryota</taxon>
        <taxon>Metazoa</taxon>
        <taxon>Spiralia</taxon>
        <taxon>Lophotrochozoa</taxon>
        <taxon>Annelida</taxon>
        <taxon>Polychaeta</taxon>
        <taxon>Sedentaria</taxon>
        <taxon>Scolecida</taxon>
        <taxon>Capitellidae</taxon>
        <taxon>Capitella</taxon>
    </lineage>
</organism>
<dbReference type="HOGENOM" id="CLU_008293_1_1_1"/>
<dbReference type="GO" id="GO:0016020">
    <property type="term" value="C:membrane"/>
    <property type="evidence" value="ECO:0007669"/>
    <property type="project" value="UniProtKB-SubCell"/>
</dbReference>
<keyword evidence="5 8" id="KW-0472">Membrane</keyword>
<proteinExistence type="inferred from homology"/>
<name>X2APN2_CAPTE</name>
<protein>
    <recommendedName>
        <fullName evidence="11">Prominin-like protein</fullName>
    </recommendedName>
</protein>
<comment type="similarity">
    <text evidence="2">Belongs to the prominin family.</text>
</comment>
<dbReference type="AlphaFoldDB" id="X2APN2"/>
<evidence type="ECO:0000256" key="4">
    <source>
        <dbReference type="ARBA" id="ARBA00022989"/>
    </source>
</evidence>
<dbReference type="PANTHER" id="PTHR22730">
    <property type="entry name" value="PROMININ PROM PROTEIN"/>
    <property type="match status" value="1"/>
</dbReference>
<feature type="transmembrane region" description="Helical" evidence="8">
    <location>
        <begin position="64"/>
        <end position="89"/>
    </location>
</feature>
<feature type="region of interest" description="Disordered" evidence="7">
    <location>
        <begin position="816"/>
        <end position="848"/>
    </location>
</feature>
<evidence type="ECO:0008006" key="11">
    <source>
        <dbReference type="Google" id="ProtNLM"/>
    </source>
</evidence>
<reference evidence="10" key="2">
    <citation type="journal article" date="2013" name="Nature">
        <title>Insights into bilaterian evolution from three spiralian genomes.</title>
        <authorList>
            <person name="Simakov O."/>
            <person name="Marletaz F."/>
            <person name="Cho S.J."/>
            <person name="Edsinger-Gonzales E."/>
            <person name="Havlak P."/>
            <person name="Hellsten U."/>
            <person name="Kuo D.H."/>
            <person name="Larsson T."/>
            <person name="Lv J."/>
            <person name="Arendt D."/>
            <person name="Savage R."/>
            <person name="Osoegawa K."/>
            <person name="de Jong P."/>
            <person name="Grimwood J."/>
            <person name="Chapman J.A."/>
            <person name="Shapiro H."/>
            <person name="Aerts A."/>
            <person name="Otillar R.P."/>
            <person name="Terry A.Y."/>
            <person name="Boore J.L."/>
            <person name="Grigoriev I.V."/>
            <person name="Lindberg D.R."/>
            <person name="Seaver E.C."/>
            <person name="Weisblat D.A."/>
            <person name="Putnam N.H."/>
            <person name="Rokhsar D.S."/>
        </authorList>
    </citation>
    <scope>NUCLEOTIDE SEQUENCE</scope>
    <source>
        <strain evidence="10">I ESC-2004</strain>
    </source>
</reference>
<evidence type="ECO:0000313" key="10">
    <source>
        <dbReference type="Proteomes" id="UP000014760"/>
    </source>
</evidence>
<keyword evidence="3 8" id="KW-0812">Transmembrane</keyword>
<evidence type="ECO:0000256" key="1">
    <source>
        <dbReference type="ARBA" id="ARBA00004141"/>
    </source>
</evidence>
<dbReference type="PANTHER" id="PTHR22730:SF1">
    <property type="entry name" value="PROMININ-LIKE PROTEIN"/>
    <property type="match status" value="1"/>
</dbReference>
<evidence type="ECO:0000256" key="6">
    <source>
        <dbReference type="ARBA" id="ARBA00023180"/>
    </source>
</evidence>
<dbReference type="OrthoDB" id="6229420at2759"/>
<dbReference type="Proteomes" id="UP000014760">
    <property type="component" value="Unassembled WGS sequence"/>
</dbReference>
<evidence type="ECO:0000256" key="8">
    <source>
        <dbReference type="SAM" id="Phobius"/>
    </source>
</evidence>
<evidence type="ECO:0000256" key="3">
    <source>
        <dbReference type="ARBA" id="ARBA00022692"/>
    </source>
</evidence>
<keyword evidence="6" id="KW-0325">Glycoprotein</keyword>
<dbReference type="EnsemblMetazoa" id="CapteT219500">
    <property type="protein sequence ID" value="CapteP219500"/>
    <property type="gene ID" value="CapteG219500"/>
</dbReference>
<evidence type="ECO:0000256" key="7">
    <source>
        <dbReference type="SAM" id="MobiDB-lite"/>
    </source>
</evidence>
<comment type="subcellular location">
    <subcellularLocation>
        <location evidence="1">Membrane</location>
        <topology evidence="1">Multi-pass membrane protein</topology>
    </subcellularLocation>
</comment>
<reference evidence="9" key="3">
    <citation type="submission" date="2015-06" db="UniProtKB">
        <authorList>
            <consortium name="EnsemblMetazoa"/>
        </authorList>
    </citation>
    <scope>IDENTIFICATION</scope>
</reference>
<dbReference type="OMA" id="CGNTKER"/>
<feature type="transmembrane region" description="Helical" evidence="8">
    <location>
        <begin position="117"/>
        <end position="140"/>
    </location>
</feature>
<evidence type="ECO:0000256" key="5">
    <source>
        <dbReference type="ARBA" id="ARBA00023136"/>
    </source>
</evidence>
<evidence type="ECO:0000256" key="2">
    <source>
        <dbReference type="ARBA" id="ARBA00006058"/>
    </source>
</evidence>
<feature type="transmembrane region" description="Helical" evidence="8">
    <location>
        <begin position="723"/>
        <end position="742"/>
    </location>
</feature>
<feature type="transmembrane region" description="Helical" evidence="8">
    <location>
        <begin position="379"/>
        <end position="405"/>
    </location>
</feature>
<keyword evidence="10" id="KW-1185">Reference proteome</keyword>